<organism evidence="2 3">
    <name type="scientific">Myotis myotis</name>
    <name type="common">Greater mouse-eared bat</name>
    <name type="synonym">Vespertilio myotis</name>
    <dbReference type="NCBI Taxonomy" id="51298"/>
    <lineage>
        <taxon>Eukaryota</taxon>
        <taxon>Metazoa</taxon>
        <taxon>Chordata</taxon>
        <taxon>Craniata</taxon>
        <taxon>Vertebrata</taxon>
        <taxon>Euteleostomi</taxon>
        <taxon>Mammalia</taxon>
        <taxon>Eutheria</taxon>
        <taxon>Laurasiatheria</taxon>
        <taxon>Chiroptera</taxon>
        <taxon>Yangochiroptera</taxon>
        <taxon>Vespertilionidae</taxon>
        <taxon>Myotis</taxon>
    </lineage>
</organism>
<dbReference type="Proteomes" id="UP000527355">
    <property type="component" value="Unassembled WGS sequence"/>
</dbReference>
<reference evidence="2 3" key="1">
    <citation type="journal article" date="2020" name="Nature">
        <title>Six reference-quality genomes reveal evolution of bat adaptations.</title>
        <authorList>
            <person name="Jebb D."/>
            <person name="Huang Z."/>
            <person name="Pippel M."/>
            <person name="Hughes G.M."/>
            <person name="Lavrichenko K."/>
            <person name="Devanna P."/>
            <person name="Winkler S."/>
            <person name="Jermiin L.S."/>
            <person name="Skirmuntt E.C."/>
            <person name="Katzourakis A."/>
            <person name="Burkitt-Gray L."/>
            <person name="Ray D.A."/>
            <person name="Sullivan K.A.M."/>
            <person name="Roscito J.G."/>
            <person name="Kirilenko B.M."/>
            <person name="Davalos L.M."/>
            <person name="Corthals A.P."/>
            <person name="Power M.L."/>
            <person name="Jones G."/>
            <person name="Ransome R.D."/>
            <person name="Dechmann D.K.N."/>
            <person name="Locatelli A.G."/>
            <person name="Puechmaille S.J."/>
            <person name="Fedrigo O."/>
            <person name="Jarvis E.D."/>
            <person name="Hiller M."/>
            <person name="Vernes S.C."/>
            <person name="Myers E.W."/>
            <person name="Teeling E.C."/>
        </authorList>
    </citation>
    <scope>NUCLEOTIDE SEQUENCE [LARGE SCALE GENOMIC DNA]</scope>
    <source>
        <strain evidence="2">MMyoMyo1</strain>
        <tissue evidence="2">Flight muscle</tissue>
    </source>
</reference>
<evidence type="ECO:0000313" key="3">
    <source>
        <dbReference type="Proteomes" id="UP000527355"/>
    </source>
</evidence>
<evidence type="ECO:0000313" key="2">
    <source>
        <dbReference type="EMBL" id="KAF6279143.1"/>
    </source>
</evidence>
<protein>
    <submittedName>
        <fullName evidence="2">Uncharacterized protein</fullName>
    </submittedName>
</protein>
<gene>
    <name evidence="2" type="ORF">mMyoMyo1_010186</name>
</gene>
<keyword evidence="3" id="KW-1185">Reference proteome</keyword>
<comment type="caution">
    <text evidence="2">The sequence shown here is derived from an EMBL/GenBank/DDBJ whole genome shotgun (WGS) entry which is preliminary data.</text>
</comment>
<accession>A0A7J7RSM0</accession>
<feature type="compositionally biased region" description="Polar residues" evidence="1">
    <location>
        <begin position="158"/>
        <end position="176"/>
    </location>
</feature>
<proteinExistence type="predicted"/>
<dbReference type="EMBL" id="JABWUV010000022">
    <property type="protein sequence ID" value="KAF6279143.1"/>
    <property type="molecule type" value="Genomic_DNA"/>
</dbReference>
<evidence type="ECO:0000256" key="1">
    <source>
        <dbReference type="SAM" id="MobiDB-lite"/>
    </source>
</evidence>
<dbReference type="AlphaFoldDB" id="A0A7J7RSM0"/>
<feature type="region of interest" description="Disordered" evidence="1">
    <location>
        <begin position="158"/>
        <end position="198"/>
    </location>
</feature>
<sequence length="220" mass="23666">MPRTEHPHSGRRSLAIRCRGVTAPRQVSKPLTPLRWASPVLPEARPRVPDVRAAHDALSLARGGASLRVSRPASRGRDERSWTGPCGQVLPLQVALRLRVPGPCLHEASRCPQHRLKRNSSTWSPSDPTSHTSLIWLLTCPSPAFTPTTAHAVLRMQTEQTTQEAPHGASSSTSQVPPLFTIGGGPHTHLSSTTHSTLTSNVNSTIRVGLKSGRVRSAAA</sequence>
<name>A0A7J7RSM0_MYOMY</name>
<feature type="compositionally biased region" description="Low complexity" evidence="1">
    <location>
        <begin position="187"/>
        <end position="198"/>
    </location>
</feature>